<feature type="chain" id="PRO_5022871803" evidence="1">
    <location>
        <begin position="23"/>
        <end position="159"/>
    </location>
</feature>
<name>A0A5D2LRY5_GOSTO</name>
<protein>
    <submittedName>
        <fullName evidence="2">Uncharacterized protein</fullName>
    </submittedName>
</protein>
<evidence type="ECO:0000313" key="3">
    <source>
        <dbReference type="Proteomes" id="UP000322667"/>
    </source>
</evidence>
<sequence>MVILWTMMLVDVSLLVVEKVSFLEVGSLKFLGGEDGIIGDFKGVDIGGGEFVGDGKDEFLRGEGGRKFLGGGNGIIGDVKGVDIDGDVFVGDGCEFFGSRIGGKGDVTRGEFLGGVGRDGGEGDVTSGDVVRGEFVSGKRDEFLGGGGVTSLLEVDMVM</sequence>
<keyword evidence="1" id="KW-0732">Signal</keyword>
<organism evidence="2 3">
    <name type="scientific">Gossypium tomentosum</name>
    <name type="common">Hawaiian cotton</name>
    <name type="synonym">Gossypium sandvicense</name>
    <dbReference type="NCBI Taxonomy" id="34277"/>
    <lineage>
        <taxon>Eukaryota</taxon>
        <taxon>Viridiplantae</taxon>
        <taxon>Streptophyta</taxon>
        <taxon>Embryophyta</taxon>
        <taxon>Tracheophyta</taxon>
        <taxon>Spermatophyta</taxon>
        <taxon>Magnoliopsida</taxon>
        <taxon>eudicotyledons</taxon>
        <taxon>Gunneridae</taxon>
        <taxon>Pentapetalae</taxon>
        <taxon>rosids</taxon>
        <taxon>malvids</taxon>
        <taxon>Malvales</taxon>
        <taxon>Malvaceae</taxon>
        <taxon>Malvoideae</taxon>
        <taxon>Gossypium</taxon>
    </lineage>
</organism>
<gene>
    <name evidence="2" type="ORF">ES332_D03G169000v1</name>
</gene>
<accession>A0A5D2LRY5</accession>
<proteinExistence type="predicted"/>
<reference evidence="2 3" key="1">
    <citation type="submission" date="2019-07" db="EMBL/GenBank/DDBJ databases">
        <title>WGS assembly of Gossypium tomentosum.</title>
        <authorList>
            <person name="Chen Z.J."/>
            <person name="Sreedasyam A."/>
            <person name="Ando A."/>
            <person name="Song Q."/>
            <person name="De L."/>
            <person name="Hulse-Kemp A."/>
            <person name="Ding M."/>
            <person name="Ye W."/>
            <person name="Kirkbride R."/>
            <person name="Jenkins J."/>
            <person name="Plott C."/>
            <person name="Lovell J."/>
            <person name="Lin Y.-M."/>
            <person name="Vaughn R."/>
            <person name="Liu B."/>
            <person name="Li W."/>
            <person name="Simpson S."/>
            <person name="Scheffler B."/>
            <person name="Saski C."/>
            <person name="Grover C."/>
            <person name="Hu G."/>
            <person name="Conover J."/>
            <person name="Carlson J."/>
            <person name="Shu S."/>
            <person name="Boston L."/>
            <person name="Williams M."/>
            <person name="Peterson D."/>
            <person name="Mcgee K."/>
            <person name="Jones D."/>
            <person name="Wendel J."/>
            <person name="Stelly D."/>
            <person name="Grimwood J."/>
            <person name="Schmutz J."/>
        </authorList>
    </citation>
    <scope>NUCLEOTIDE SEQUENCE [LARGE SCALE GENOMIC DNA]</scope>
    <source>
        <strain evidence="2">7179.01</strain>
    </source>
</reference>
<evidence type="ECO:0000313" key="2">
    <source>
        <dbReference type="EMBL" id="TYH80983.1"/>
    </source>
</evidence>
<dbReference type="AlphaFoldDB" id="A0A5D2LRY5"/>
<evidence type="ECO:0000256" key="1">
    <source>
        <dbReference type="SAM" id="SignalP"/>
    </source>
</evidence>
<dbReference type="Proteomes" id="UP000322667">
    <property type="component" value="Chromosome D03"/>
</dbReference>
<dbReference type="EMBL" id="CM017625">
    <property type="protein sequence ID" value="TYH80983.1"/>
    <property type="molecule type" value="Genomic_DNA"/>
</dbReference>
<keyword evidence="3" id="KW-1185">Reference proteome</keyword>
<feature type="signal peptide" evidence="1">
    <location>
        <begin position="1"/>
        <end position="22"/>
    </location>
</feature>